<dbReference type="PANTHER" id="PTHR40743">
    <property type="entry name" value="NUCLEOTIDE-DIPHOSPHO-SUGAR TRANSFERASE CONTAINING PROTEIN"/>
    <property type="match status" value="1"/>
</dbReference>
<name>A0A1Y1HK76_KLENI</name>
<keyword evidence="2" id="KW-0808">Transferase</keyword>
<evidence type="ECO:0000313" key="3">
    <source>
        <dbReference type="Proteomes" id="UP000054558"/>
    </source>
</evidence>
<keyword evidence="1" id="KW-0472">Membrane</keyword>
<gene>
    <name evidence="2" type="ORF">KFL_000110300</name>
</gene>
<keyword evidence="1" id="KW-0812">Transmembrane</keyword>
<dbReference type="SUPFAM" id="SSF53448">
    <property type="entry name" value="Nucleotide-diphospho-sugar transferases"/>
    <property type="match status" value="1"/>
</dbReference>
<reference evidence="2 3" key="1">
    <citation type="journal article" date="2014" name="Nat. Commun.">
        <title>Klebsormidium flaccidum genome reveals primary factors for plant terrestrial adaptation.</title>
        <authorList>
            <person name="Hori K."/>
            <person name="Maruyama F."/>
            <person name="Fujisawa T."/>
            <person name="Togashi T."/>
            <person name="Yamamoto N."/>
            <person name="Seo M."/>
            <person name="Sato S."/>
            <person name="Yamada T."/>
            <person name="Mori H."/>
            <person name="Tajima N."/>
            <person name="Moriyama T."/>
            <person name="Ikeuchi M."/>
            <person name="Watanabe M."/>
            <person name="Wada H."/>
            <person name="Kobayashi K."/>
            <person name="Saito M."/>
            <person name="Masuda T."/>
            <person name="Sasaki-Sekimoto Y."/>
            <person name="Mashiguchi K."/>
            <person name="Awai K."/>
            <person name="Shimojima M."/>
            <person name="Masuda S."/>
            <person name="Iwai M."/>
            <person name="Nobusawa T."/>
            <person name="Narise T."/>
            <person name="Kondo S."/>
            <person name="Saito H."/>
            <person name="Sato R."/>
            <person name="Murakawa M."/>
            <person name="Ihara Y."/>
            <person name="Oshima-Yamada Y."/>
            <person name="Ohtaka K."/>
            <person name="Satoh M."/>
            <person name="Sonobe K."/>
            <person name="Ishii M."/>
            <person name="Ohtani R."/>
            <person name="Kanamori-Sato M."/>
            <person name="Honoki R."/>
            <person name="Miyazaki D."/>
            <person name="Mochizuki H."/>
            <person name="Umetsu J."/>
            <person name="Higashi K."/>
            <person name="Shibata D."/>
            <person name="Kamiya Y."/>
            <person name="Sato N."/>
            <person name="Nakamura Y."/>
            <person name="Tabata S."/>
            <person name="Ida S."/>
            <person name="Kurokawa K."/>
            <person name="Ohta H."/>
        </authorList>
    </citation>
    <scope>NUCLEOTIDE SEQUENCE [LARGE SCALE GENOMIC DNA]</scope>
    <source>
        <strain evidence="2 3">NIES-2285</strain>
    </source>
</reference>
<evidence type="ECO:0000256" key="1">
    <source>
        <dbReference type="SAM" id="Phobius"/>
    </source>
</evidence>
<dbReference type="EMBL" id="DF236960">
    <property type="protein sequence ID" value="GAQ78333.1"/>
    <property type="molecule type" value="Genomic_DNA"/>
</dbReference>
<dbReference type="InterPro" id="IPR029044">
    <property type="entry name" value="Nucleotide-diphossugar_trans"/>
</dbReference>
<dbReference type="OrthoDB" id="5949679at2759"/>
<accession>A0A1Y1HK76</accession>
<evidence type="ECO:0000313" key="2">
    <source>
        <dbReference type="EMBL" id="GAQ78333.1"/>
    </source>
</evidence>
<feature type="transmembrane region" description="Helical" evidence="1">
    <location>
        <begin position="20"/>
        <end position="40"/>
    </location>
</feature>
<organism evidence="2 3">
    <name type="scientific">Klebsormidium nitens</name>
    <name type="common">Green alga</name>
    <name type="synonym">Ulothrix nitens</name>
    <dbReference type="NCBI Taxonomy" id="105231"/>
    <lineage>
        <taxon>Eukaryota</taxon>
        <taxon>Viridiplantae</taxon>
        <taxon>Streptophyta</taxon>
        <taxon>Klebsormidiophyceae</taxon>
        <taxon>Klebsormidiales</taxon>
        <taxon>Klebsormidiaceae</taxon>
        <taxon>Klebsormidium</taxon>
    </lineage>
</organism>
<protein>
    <submittedName>
        <fullName evidence="2">Nucleotide-diphospho-sugar transferase containing protein</fullName>
    </submittedName>
</protein>
<dbReference type="Gene3D" id="3.90.550.10">
    <property type="entry name" value="Spore Coat Polysaccharide Biosynthesis Protein SpsA, Chain A"/>
    <property type="match status" value="1"/>
</dbReference>
<keyword evidence="1" id="KW-1133">Transmembrane helix</keyword>
<dbReference type="PANTHER" id="PTHR40743:SF1">
    <property type="entry name" value="POSSIBLE GLYCOSYLTRANSFERASE"/>
    <property type="match status" value="1"/>
</dbReference>
<dbReference type="Gene3D" id="3.40.50.11350">
    <property type="match status" value="1"/>
</dbReference>
<sequence>MDIFFRRKSLRWPPAVNHLFRLIHALLVCVGALSIILLPMEHLVLEQRNDFAPEGAPLGLNGLRFRSSRLPLDLRTAGSTVLAEYGFTESAVAAFPPPYVQKMLRSYAEAREKGRSKVLLIHVQHGLSNRIRAYLSAKAFANATGRHLRVIWTPDVHCRARFGDLFLNAEDVWDEFLEAEVAGSNFATYDYMDPAAKYQFIDDGPRNIYVRSAYLLNVSASGQDPAALAKHFQELEPVSSVKHTLRQFHAPGCHVSRDWWPCTAYVGVHIRQGSVGFEKKFSDTPEDLSTYAAGDRAQLKLARTRMAATAHFVHALRALLAQNEGLSIFVATDTAQVTDDLVSEFGSHVITIPRDPRCTHLERGAYCLRQALADLLMLAHSSHPDILGSHWSSFTEVAALAHNKRILRASIDFQYPSLAPLTCNPASLYALPPFEGVSVCTALTPSRVDLLMQALPTWLAAKGVDEVIVVDYMPGNDTQITDAVANFTDPRLKYVKVAGTGKFDLTRAYNLAVRHSRGSRIMKLDSDNIILPDFVANHPRIDGVFYAGNWKSARSENERHLNGVYFVDRAIWARANGFDERIVGYGHDDDNLHMRLSRLAERRDLKFAYIKHIEHGDSRRAVVTNGIPFMDVSILVNTALTERLELWDDQKQGSQYDCSQQLDGSCNCAMTAPVPDIHSGLSPGDERHYLLQAYRQVVGYSVDLPEEKLATVESLPWFVGQLQLHYQKVRRQWVVLRPIGTCSDRAAAIASGLLLAEKLRWPLRVVWQTDEACGESYQSIFGAKIDVMEDFYPWEVNFKYAEYDLTVGPAWILPSTDLTRSKKSVFIHARGPFGDALFARDALAAARDALLPSSEGGLPERLLDLARAVILSQKLNRRLVVIWESQEVGGIKLHEILDAPYLVLTPEELATGLPPTNLPTLSVSVEDLAAKQSGTEHLRVNGINKIGGGIIDEVALNTAVGLLRPVFPLKEATFRLLVGRNFRGLVVDRGDACGERALFAALKRNLLDAGVQSGAYFAAIASDAMCARLEAAGAICARWCDAASGRDCHMRHLAMTLALAHLKALHFTSWSEKAVDWILRRGLIPGVLVECNPETPDLAGPLVRRALAAAVTDAARDARARPVSCPSDGLHLISQYPVLRRNNSAARQAEFDATLAANLAHEQIVGVHLLLEFPEDEAVIRAGFSDPCGKLHVSFLGRRLYYNDSFAYANSHLPGKLCAQAHGDISFEAGLEVLSAERHLAGGGRVLALSRHEKKESDVCGKNMCFRYEHTEDGYLSSDAFVFLAPLPQSVVDKTGFEPQTGSENVVIWALKWAGLDVRNPCRTLRVFHNHCSGDRKNQVATVQSWERKVEPDARIDMKVCGEFHCGDGFCENGPEVLEDLEEAG</sequence>
<dbReference type="Proteomes" id="UP000054558">
    <property type="component" value="Unassembled WGS sequence"/>
</dbReference>
<dbReference type="Gene3D" id="3.40.50.11340">
    <property type="match status" value="1"/>
</dbReference>
<keyword evidence="3" id="KW-1185">Reference proteome</keyword>
<proteinExistence type="predicted"/>
<dbReference type="GO" id="GO:0016740">
    <property type="term" value="F:transferase activity"/>
    <property type="evidence" value="ECO:0007669"/>
    <property type="project" value="UniProtKB-KW"/>
</dbReference>